<feature type="transmembrane region" description="Helical" evidence="1">
    <location>
        <begin position="26"/>
        <end position="44"/>
    </location>
</feature>
<dbReference type="EMBL" id="JBHRWI010000033">
    <property type="protein sequence ID" value="MFC3514068.1"/>
    <property type="molecule type" value="Genomic_DNA"/>
</dbReference>
<keyword evidence="1" id="KW-1133">Transmembrane helix</keyword>
<evidence type="ECO:0000313" key="3">
    <source>
        <dbReference type="Proteomes" id="UP001595764"/>
    </source>
</evidence>
<protein>
    <submittedName>
        <fullName evidence="2">Uncharacterized protein</fullName>
    </submittedName>
</protein>
<evidence type="ECO:0000313" key="2">
    <source>
        <dbReference type="EMBL" id="MFC3514068.1"/>
    </source>
</evidence>
<sequence length="83" mass="9689">MTGRTKLPRLFDWLGSRDLVSWKEGVSYFLIIVMISVTFFFLKADIYPPVFGVVLLVVLISLGIFNLFYWNGKARQQKKENKK</sequence>
<accession>A0ABV7QLK9</accession>
<dbReference type="Proteomes" id="UP001595764">
    <property type="component" value="Unassembled WGS sequence"/>
</dbReference>
<dbReference type="RefSeq" id="WP_377873763.1">
    <property type="nucleotide sequence ID" value="NZ_JBHMAY010000059.1"/>
</dbReference>
<keyword evidence="3" id="KW-1185">Reference proteome</keyword>
<name>A0ABV7QLK9_9PSEU</name>
<gene>
    <name evidence="2" type="ORF">ACFORO_28145</name>
</gene>
<comment type="caution">
    <text evidence="2">The sequence shown here is derived from an EMBL/GenBank/DDBJ whole genome shotgun (WGS) entry which is preliminary data.</text>
</comment>
<evidence type="ECO:0000256" key="1">
    <source>
        <dbReference type="SAM" id="Phobius"/>
    </source>
</evidence>
<feature type="transmembrane region" description="Helical" evidence="1">
    <location>
        <begin position="50"/>
        <end position="70"/>
    </location>
</feature>
<organism evidence="2 3">
    <name type="scientific">Amycolatopsis halotolerans</name>
    <dbReference type="NCBI Taxonomy" id="330083"/>
    <lineage>
        <taxon>Bacteria</taxon>
        <taxon>Bacillati</taxon>
        <taxon>Actinomycetota</taxon>
        <taxon>Actinomycetes</taxon>
        <taxon>Pseudonocardiales</taxon>
        <taxon>Pseudonocardiaceae</taxon>
        <taxon>Amycolatopsis</taxon>
    </lineage>
</organism>
<proteinExistence type="predicted"/>
<keyword evidence="1" id="KW-0812">Transmembrane</keyword>
<reference evidence="3" key="1">
    <citation type="journal article" date="2019" name="Int. J. Syst. Evol. Microbiol.">
        <title>The Global Catalogue of Microorganisms (GCM) 10K type strain sequencing project: providing services to taxonomists for standard genome sequencing and annotation.</title>
        <authorList>
            <consortium name="The Broad Institute Genomics Platform"/>
            <consortium name="The Broad Institute Genome Sequencing Center for Infectious Disease"/>
            <person name="Wu L."/>
            <person name="Ma J."/>
        </authorList>
    </citation>
    <scope>NUCLEOTIDE SEQUENCE [LARGE SCALE GENOMIC DNA]</scope>
    <source>
        <strain evidence="3">CGMCC 4.7682</strain>
    </source>
</reference>
<keyword evidence="1" id="KW-0472">Membrane</keyword>